<accession>A0AAN8WC36</accession>
<evidence type="ECO:0000256" key="2">
    <source>
        <dbReference type="SAM" id="SignalP"/>
    </source>
</evidence>
<name>A0AAN8WC36_HALRR</name>
<feature type="signal peptide" evidence="2">
    <location>
        <begin position="1"/>
        <end position="19"/>
    </location>
</feature>
<keyword evidence="4" id="KW-1185">Reference proteome</keyword>
<sequence length="195" mass="21946">MRWNGFAFFVACMPAFCEAFLWYPVRLIPYEWPTLNGMTLGATGTIIGLNIAVIAGYLRQYIEETTGEPFPYGPDFGALNEKAPRSLDDLPAQYKYINKLLDFAYRLDSQGCVQKTVCLLHTQNLEELTFPELAILNLFPATEGAESSHLSKATAAFRQAARVGKRALDNIVCSKVYSKCAFSAQFLQRLLREPW</sequence>
<evidence type="ECO:0000313" key="3">
    <source>
        <dbReference type="EMBL" id="KAK7028799.1"/>
    </source>
</evidence>
<keyword evidence="1" id="KW-0472">Membrane</keyword>
<organism evidence="3 4">
    <name type="scientific">Halocaridina rubra</name>
    <name type="common">Hawaiian red shrimp</name>
    <dbReference type="NCBI Taxonomy" id="373956"/>
    <lineage>
        <taxon>Eukaryota</taxon>
        <taxon>Metazoa</taxon>
        <taxon>Ecdysozoa</taxon>
        <taxon>Arthropoda</taxon>
        <taxon>Crustacea</taxon>
        <taxon>Multicrustacea</taxon>
        <taxon>Malacostraca</taxon>
        <taxon>Eumalacostraca</taxon>
        <taxon>Eucarida</taxon>
        <taxon>Decapoda</taxon>
        <taxon>Pleocyemata</taxon>
        <taxon>Caridea</taxon>
        <taxon>Atyoidea</taxon>
        <taxon>Atyidae</taxon>
        <taxon>Halocaridina</taxon>
    </lineage>
</organism>
<keyword evidence="1" id="KW-0812">Transmembrane</keyword>
<keyword evidence="1" id="KW-1133">Transmembrane helix</keyword>
<evidence type="ECO:0000313" key="4">
    <source>
        <dbReference type="Proteomes" id="UP001381693"/>
    </source>
</evidence>
<dbReference type="EMBL" id="JAXCGZ010022650">
    <property type="protein sequence ID" value="KAK7028799.1"/>
    <property type="molecule type" value="Genomic_DNA"/>
</dbReference>
<feature type="chain" id="PRO_5042967027" evidence="2">
    <location>
        <begin position="20"/>
        <end position="195"/>
    </location>
</feature>
<reference evidence="3 4" key="1">
    <citation type="submission" date="2023-11" db="EMBL/GenBank/DDBJ databases">
        <title>Halocaridina rubra genome assembly.</title>
        <authorList>
            <person name="Smith C."/>
        </authorList>
    </citation>
    <scope>NUCLEOTIDE SEQUENCE [LARGE SCALE GENOMIC DNA]</scope>
    <source>
        <strain evidence="3">EP-1</strain>
        <tissue evidence="3">Whole</tissue>
    </source>
</reference>
<keyword evidence="2" id="KW-0732">Signal</keyword>
<protein>
    <submittedName>
        <fullName evidence="3">Uncharacterized protein</fullName>
    </submittedName>
</protein>
<dbReference type="Proteomes" id="UP001381693">
    <property type="component" value="Unassembled WGS sequence"/>
</dbReference>
<proteinExistence type="predicted"/>
<feature type="transmembrane region" description="Helical" evidence="1">
    <location>
        <begin position="35"/>
        <end position="58"/>
    </location>
</feature>
<dbReference type="AlphaFoldDB" id="A0AAN8WC36"/>
<evidence type="ECO:0000256" key="1">
    <source>
        <dbReference type="SAM" id="Phobius"/>
    </source>
</evidence>
<comment type="caution">
    <text evidence="3">The sequence shown here is derived from an EMBL/GenBank/DDBJ whole genome shotgun (WGS) entry which is preliminary data.</text>
</comment>
<gene>
    <name evidence="3" type="ORF">SK128_010374</name>
</gene>